<name>A0ABT2LS57_9HYPH</name>
<accession>A0ABT2LS57</accession>
<keyword evidence="3 5" id="KW-1133">Transmembrane helix</keyword>
<evidence type="ECO:0000256" key="4">
    <source>
        <dbReference type="ARBA" id="ARBA00023136"/>
    </source>
</evidence>
<comment type="caution">
    <text evidence="7">The sequence shown here is derived from an EMBL/GenBank/DDBJ whole genome shotgun (WGS) entry which is preliminary data.</text>
</comment>
<protein>
    <submittedName>
        <fullName evidence="7">O-antigen ligase family protein</fullName>
    </submittedName>
</protein>
<feature type="transmembrane region" description="Helical" evidence="5">
    <location>
        <begin position="138"/>
        <end position="158"/>
    </location>
</feature>
<evidence type="ECO:0000313" key="8">
    <source>
        <dbReference type="Proteomes" id="UP001320831"/>
    </source>
</evidence>
<dbReference type="PANTHER" id="PTHR37422">
    <property type="entry name" value="TEICHURONIC ACID BIOSYNTHESIS PROTEIN TUAE"/>
    <property type="match status" value="1"/>
</dbReference>
<dbReference type="InterPro" id="IPR051533">
    <property type="entry name" value="WaaL-like"/>
</dbReference>
<dbReference type="GO" id="GO:0016874">
    <property type="term" value="F:ligase activity"/>
    <property type="evidence" value="ECO:0007669"/>
    <property type="project" value="UniProtKB-KW"/>
</dbReference>
<reference evidence="7 8" key="1">
    <citation type="submission" date="2022-09" db="EMBL/GenBank/DDBJ databases">
        <title>Chelativorans salina sp. nov., a novel slightly halophilic bacterium isolated from a saline lake sediment enrichment.</title>
        <authorList>
            <person name="Gao L."/>
            <person name="Fang B.-Z."/>
            <person name="Li W.-J."/>
        </authorList>
    </citation>
    <scope>NUCLEOTIDE SEQUENCE [LARGE SCALE GENOMIC DNA]</scope>
    <source>
        <strain evidence="7 8">EGI FJ00035</strain>
    </source>
</reference>
<feature type="transmembrane region" description="Helical" evidence="5">
    <location>
        <begin position="246"/>
        <end position="265"/>
    </location>
</feature>
<dbReference type="InterPro" id="IPR007016">
    <property type="entry name" value="O-antigen_ligase-rel_domated"/>
</dbReference>
<keyword evidence="7" id="KW-0436">Ligase</keyword>
<feature type="transmembrane region" description="Helical" evidence="5">
    <location>
        <begin position="205"/>
        <end position="234"/>
    </location>
</feature>
<dbReference type="Proteomes" id="UP001320831">
    <property type="component" value="Unassembled WGS sequence"/>
</dbReference>
<feature type="transmembrane region" description="Helical" evidence="5">
    <location>
        <begin position="344"/>
        <end position="363"/>
    </location>
</feature>
<dbReference type="Pfam" id="PF04932">
    <property type="entry name" value="Wzy_C"/>
    <property type="match status" value="1"/>
</dbReference>
<evidence type="ECO:0000256" key="2">
    <source>
        <dbReference type="ARBA" id="ARBA00022692"/>
    </source>
</evidence>
<evidence type="ECO:0000256" key="3">
    <source>
        <dbReference type="ARBA" id="ARBA00022989"/>
    </source>
</evidence>
<feature type="transmembrane region" description="Helical" evidence="5">
    <location>
        <begin position="370"/>
        <end position="390"/>
    </location>
</feature>
<feature type="transmembrane region" description="Helical" evidence="5">
    <location>
        <begin position="396"/>
        <end position="414"/>
    </location>
</feature>
<dbReference type="PANTHER" id="PTHR37422:SF13">
    <property type="entry name" value="LIPOPOLYSACCHARIDE BIOSYNTHESIS PROTEIN PA4999-RELATED"/>
    <property type="match status" value="1"/>
</dbReference>
<keyword evidence="8" id="KW-1185">Reference proteome</keyword>
<keyword evidence="4 5" id="KW-0472">Membrane</keyword>
<proteinExistence type="predicted"/>
<dbReference type="EMBL" id="JAOCZP010000005">
    <property type="protein sequence ID" value="MCT7376934.1"/>
    <property type="molecule type" value="Genomic_DNA"/>
</dbReference>
<dbReference type="RefSeq" id="WP_260905185.1">
    <property type="nucleotide sequence ID" value="NZ_JAOCZP010000005.1"/>
</dbReference>
<comment type="subcellular location">
    <subcellularLocation>
        <location evidence="1">Membrane</location>
        <topology evidence="1">Multi-pass membrane protein</topology>
    </subcellularLocation>
</comment>
<feature type="domain" description="O-antigen ligase-related" evidence="6">
    <location>
        <begin position="209"/>
        <end position="349"/>
    </location>
</feature>
<evidence type="ECO:0000313" key="7">
    <source>
        <dbReference type="EMBL" id="MCT7376934.1"/>
    </source>
</evidence>
<evidence type="ECO:0000259" key="6">
    <source>
        <dbReference type="Pfam" id="PF04932"/>
    </source>
</evidence>
<evidence type="ECO:0000256" key="1">
    <source>
        <dbReference type="ARBA" id="ARBA00004141"/>
    </source>
</evidence>
<evidence type="ECO:0000256" key="5">
    <source>
        <dbReference type="SAM" id="Phobius"/>
    </source>
</evidence>
<feature type="transmembrane region" description="Helical" evidence="5">
    <location>
        <begin position="106"/>
        <end position="126"/>
    </location>
</feature>
<feature type="transmembrane region" description="Helical" evidence="5">
    <location>
        <begin position="48"/>
        <end position="68"/>
    </location>
</feature>
<gene>
    <name evidence="7" type="ORF">N5A92_18060</name>
</gene>
<feature type="transmembrane region" description="Helical" evidence="5">
    <location>
        <begin position="80"/>
        <end position="100"/>
    </location>
</feature>
<organism evidence="7 8">
    <name type="scientific">Chelativorans salis</name>
    <dbReference type="NCBI Taxonomy" id="2978478"/>
    <lineage>
        <taxon>Bacteria</taxon>
        <taxon>Pseudomonadati</taxon>
        <taxon>Pseudomonadota</taxon>
        <taxon>Alphaproteobacteria</taxon>
        <taxon>Hyphomicrobiales</taxon>
        <taxon>Phyllobacteriaceae</taxon>
        <taxon>Chelativorans</taxon>
    </lineage>
</organism>
<keyword evidence="2 5" id="KW-0812">Transmembrane</keyword>
<sequence>MEQTHLWPRTPVPRAMPAPLAAARKLEFALACAVVFLAPMNVLKLPAFYFTASDAFTCLCLATMAFNGTIRLKPLGPGTAFWIFGLVMMVGTLLVSSLLVGVVDRGLILSLQYLFAYFLLPIVFLARPWDETITLMKVFVVSMVVMAIHGIYVVNIVGETNTLFVSGSGRLQGFVERENECGALFALTVPMVLSMTAMRLMKNVVAIPVLILLGYGIMLTGSNTALYGMLFGLSTFLLSTLTPKRIFIGAIGFAAIWSLLGAPAFRDMLPAVFKKRVLSGLVSGDLSGAGTFADRMLLNEEAIRLGGEALLLGYGADQYREISDYGSPVHNVYLLIWNEGGGPALIGFIIMLSGAAITVWMAWRRREGRYEAICGFSAITLFAILINAAPHVYGRFWAIPVLLSVAPSVAFLNFGRPRQQYSPTGRKRR</sequence>